<comment type="caution">
    <text evidence="7">The sequence shown here is derived from an EMBL/GenBank/DDBJ whole genome shotgun (WGS) entry which is preliminary data.</text>
</comment>
<dbReference type="EMBL" id="ACKS01000058">
    <property type="protein sequence ID" value="EFA44185.1"/>
    <property type="molecule type" value="Genomic_DNA"/>
</dbReference>
<feature type="transmembrane region" description="Helical" evidence="6">
    <location>
        <begin position="5"/>
        <end position="23"/>
    </location>
</feature>
<dbReference type="InterPro" id="IPR005538">
    <property type="entry name" value="LrgA/CidA"/>
</dbReference>
<protein>
    <submittedName>
        <fullName evidence="7">LrgA family protein</fullName>
    </submittedName>
</protein>
<feature type="transmembrane region" description="Helical" evidence="6">
    <location>
        <begin position="29"/>
        <end position="45"/>
    </location>
</feature>
<evidence type="ECO:0000256" key="1">
    <source>
        <dbReference type="ARBA" id="ARBA00004651"/>
    </source>
</evidence>
<dbReference type="PANTHER" id="PTHR33931:SF5">
    <property type="entry name" value="UPF0299 MEMBRANE PROTEIN YOHJ"/>
    <property type="match status" value="1"/>
</dbReference>
<keyword evidence="8" id="KW-1185">Reference proteome</keyword>
<dbReference type="AlphaFoldDB" id="D1PWK4"/>
<dbReference type="OrthoDB" id="3176438at2"/>
<evidence type="ECO:0000313" key="7">
    <source>
        <dbReference type="EMBL" id="EFA44185.1"/>
    </source>
</evidence>
<evidence type="ECO:0000256" key="3">
    <source>
        <dbReference type="ARBA" id="ARBA00022692"/>
    </source>
</evidence>
<comment type="subcellular location">
    <subcellularLocation>
        <location evidence="1">Cell membrane</location>
        <topology evidence="1">Multi-pass membrane protein</topology>
    </subcellularLocation>
</comment>
<accession>D1PWK4</accession>
<proteinExistence type="predicted"/>
<dbReference type="eggNOG" id="COG1380">
    <property type="taxonomic scope" value="Bacteria"/>
</dbReference>
<evidence type="ECO:0000256" key="6">
    <source>
        <dbReference type="SAM" id="Phobius"/>
    </source>
</evidence>
<dbReference type="HOGENOM" id="CLU_113736_1_2_10"/>
<dbReference type="RefSeq" id="WP_007173443.1">
    <property type="nucleotide sequence ID" value="NZ_GG704780.1"/>
</dbReference>
<sequence>MARQFFIIFGCLALGELIVWLTGIKLPSSIIGMLLLTFFLKMKWVKMSWVKNLSQFLISNLGFFFVPPGVAIMLYLDIIGAQLLPIAVATVVSTILVLVVTGHVHQSVIKSERYVIHFEQRHHWLHRHHGEGCDRCKEKKDQA</sequence>
<dbReference type="PANTHER" id="PTHR33931">
    <property type="entry name" value="HOLIN-LIKE PROTEIN CIDA-RELATED"/>
    <property type="match status" value="1"/>
</dbReference>
<evidence type="ECO:0000256" key="2">
    <source>
        <dbReference type="ARBA" id="ARBA00022475"/>
    </source>
</evidence>
<gene>
    <name evidence="7" type="primary">lrgA</name>
    <name evidence="7" type="ORF">HMPREF0645_1339</name>
</gene>
<keyword evidence="2" id="KW-1003">Cell membrane</keyword>
<reference evidence="7 8" key="1">
    <citation type="submission" date="2009-10" db="EMBL/GenBank/DDBJ databases">
        <authorList>
            <person name="Qin X."/>
            <person name="Bachman B."/>
            <person name="Battles P."/>
            <person name="Bell A."/>
            <person name="Bess C."/>
            <person name="Bickham C."/>
            <person name="Chaboub L."/>
            <person name="Chen D."/>
            <person name="Coyle M."/>
            <person name="Deiros D.R."/>
            <person name="Dinh H."/>
            <person name="Forbes L."/>
            <person name="Fowler G."/>
            <person name="Francisco L."/>
            <person name="Fu Q."/>
            <person name="Gubbala S."/>
            <person name="Hale W."/>
            <person name="Han Y."/>
            <person name="Hemphill L."/>
            <person name="Highlander S.K."/>
            <person name="Hirani K."/>
            <person name="Hogues M."/>
            <person name="Jackson L."/>
            <person name="Jakkamsetti A."/>
            <person name="Javaid M."/>
            <person name="Jiang H."/>
            <person name="Korchina V."/>
            <person name="Kovar C."/>
            <person name="Lara F."/>
            <person name="Lee S."/>
            <person name="Mata R."/>
            <person name="Mathew T."/>
            <person name="Moen C."/>
            <person name="Morales K."/>
            <person name="Munidasa M."/>
            <person name="Nazareth L."/>
            <person name="Ngo R."/>
            <person name="Nguyen L."/>
            <person name="Okwuonu G."/>
            <person name="Ongeri F."/>
            <person name="Patil S."/>
            <person name="Petrosino J."/>
            <person name="Pham C."/>
            <person name="Pham P."/>
            <person name="Pu L.-L."/>
            <person name="Puazo M."/>
            <person name="Raj R."/>
            <person name="Reid J."/>
            <person name="Rouhana J."/>
            <person name="Saada N."/>
            <person name="Shang Y."/>
            <person name="Simmons D."/>
            <person name="Thornton R."/>
            <person name="Warren J."/>
            <person name="Weissenberger G."/>
            <person name="Zhang J."/>
            <person name="Zhang L."/>
            <person name="Zhou C."/>
            <person name="Zhu D."/>
            <person name="Muzny D."/>
            <person name="Worley K."/>
            <person name="Gibbs R."/>
        </authorList>
    </citation>
    <scope>NUCLEOTIDE SEQUENCE [LARGE SCALE GENOMIC DNA]</scope>
    <source>
        <strain evidence="7 8">DSM 17361</strain>
    </source>
</reference>
<evidence type="ECO:0000256" key="5">
    <source>
        <dbReference type="ARBA" id="ARBA00023136"/>
    </source>
</evidence>
<dbReference type="Pfam" id="PF03788">
    <property type="entry name" value="LrgA"/>
    <property type="match status" value="1"/>
</dbReference>
<dbReference type="Proteomes" id="UP000003160">
    <property type="component" value="Unassembled WGS sequence"/>
</dbReference>
<name>D1PWK4_9BACT</name>
<dbReference type="GO" id="GO:0005886">
    <property type="term" value="C:plasma membrane"/>
    <property type="evidence" value="ECO:0007669"/>
    <property type="project" value="UniProtKB-SubCell"/>
</dbReference>
<evidence type="ECO:0000313" key="8">
    <source>
        <dbReference type="Proteomes" id="UP000003160"/>
    </source>
</evidence>
<keyword evidence="3 6" id="KW-0812">Transmembrane</keyword>
<feature type="transmembrane region" description="Helical" evidence="6">
    <location>
        <begin position="57"/>
        <end position="76"/>
    </location>
</feature>
<evidence type="ECO:0000256" key="4">
    <source>
        <dbReference type="ARBA" id="ARBA00022989"/>
    </source>
</evidence>
<keyword evidence="4 6" id="KW-1133">Transmembrane helix</keyword>
<feature type="transmembrane region" description="Helical" evidence="6">
    <location>
        <begin position="82"/>
        <end position="104"/>
    </location>
</feature>
<organism evidence="7 8">
    <name type="scientific">Hallella bergensis DSM 17361</name>
    <dbReference type="NCBI Taxonomy" id="585502"/>
    <lineage>
        <taxon>Bacteria</taxon>
        <taxon>Pseudomonadati</taxon>
        <taxon>Bacteroidota</taxon>
        <taxon>Bacteroidia</taxon>
        <taxon>Bacteroidales</taxon>
        <taxon>Prevotellaceae</taxon>
        <taxon>Hallella</taxon>
    </lineage>
</organism>
<keyword evidence="5 6" id="KW-0472">Membrane</keyword>